<proteinExistence type="predicted"/>
<organism evidence="2">
    <name type="scientific">Anguilla anguilla</name>
    <name type="common">European freshwater eel</name>
    <name type="synonym">Muraena anguilla</name>
    <dbReference type="NCBI Taxonomy" id="7936"/>
    <lineage>
        <taxon>Eukaryota</taxon>
        <taxon>Metazoa</taxon>
        <taxon>Chordata</taxon>
        <taxon>Craniata</taxon>
        <taxon>Vertebrata</taxon>
        <taxon>Euteleostomi</taxon>
        <taxon>Actinopterygii</taxon>
        <taxon>Neopterygii</taxon>
        <taxon>Teleostei</taxon>
        <taxon>Anguilliformes</taxon>
        <taxon>Anguillidae</taxon>
        <taxon>Anguilla</taxon>
    </lineage>
</organism>
<keyword evidence="1" id="KW-0812">Transmembrane</keyword>
<sequence>MQEEMVVLLLVYNLQLLLFVFMSKNLKFYILSMTYLTAVLIISVLKCRLKLNASYFMSLIHRNVLYIDHTCA</sequence>
<keyword evidence="1" id="KW-0472">Membrane</keyword>
<dbReference type="EMBL" id="GBXM01003038">
    <property type="protein sequence ID" value="JAI05540.1"/>
    <property type="molecule type" value="Transcribed_RNA"/>
</dbReference>
<name>A0A0E9XSB6_ANGAN</name>
<dbReference type="AlphaFoldDB" id="A0A0E9XSB6"/>
<feature type="transmembrane region" description="Helical" evidence="1">
    <location>
        <begin position="28"/>
        <end position="47"/>
    </location>
</feature>
<accession>A0A0E9XSB6</accession>
<evidence type="ECO:0000313" key="2">
    <source>
        <dbReference type="EMBL" id="JAI05540.1"/>
    </source>
</evidence>
<reference evidence="2" key="1">
    <citation type="submission" date="2014-11" db="EMBL/GenBank/DDBJ databases">
        <authorList>
            <person name="Amaro Gonzalez C."/>
        </authorList>
    </citation>
    <scope>NUCLEOTIDE SEQUENCE</scope>
</reference>
<protein>
    <submittedName>
        <fullName evidence="2">Uncharacterized protein</fullName>
    </submittedName>
</protein>
<keyword evidence="1" id="KW-1133">Transmembrane helix</keyword>
<feature type="transmembrane region" description="Helical" evidence="1">
    <location>
        <begin position="5"/>
        <end position="22"/>
    </location>
</feature>
<reference evidence="2" key="2">
    <citation type="journal article" date="2015" name="Fish Shellfish Immunol.">
        <title>Early steps in the European eel (Anguilla anguilla)-Vibrio vulnificus interaction in the gills: Role of the RtxA13 toxin.</title>
        <authorList>
            <person name="Callol A."/>
            <person name="Pajuelo D."/>
            <person name="Ebbesson L."/>
            <person name="Teles M."/>
            <person name="MacKenzie S."/>
            <person name="Amaro C."/>
        </authorList>
    </citation>
    <scope>NUCLEOTIDE SEQUENCE</scope>
</reference>
<evidence type="ECO:0000256" key="1">
    <source>
        <dbReference type="SAM" id="Phobius"/>
    </source>
</evidence>